<dbReference type="Pfam" id="PF00933">
    <property type="entry name" value="Glyco_hydro_3"/>
    <property type="match status" value="1"/>
</dbReference>
<dbReference type="Gene3D" id="3.20.20.300">
    <property type="entry name" value="Glycoside hydrolase, family 3, N-terminal domain"/>
    <property type="match status" value="1"/>
</dbReference>
<dbReference type="InterPro" id="IPR050226">
    <property type="entry name" value="NagZ_Beta-hexosaminidase"/>
</dbReference>
<evidence type="ECO:0000256" key="3">
    <source>
        <dbReference type="ARBA" id="ARBA00012663"/>
    </source>
</evidence>
<keyword evidence="10" id="KW-1185">Reference proteome</keyword>
<feature type="region of interest" description="Disordered" evidence="6">
    <location>
        <begin position="31"/>
        <end position="53"/>
    </location>
</feature>
<dbReference type="PROSITE" id="PS51257">
    <property type="entry name" value="PROKAR_LIPOPROTEIN"/>
    <property type="match status" value="1"/>
</dbReference>
<dbReference type="RefSeq" id="WP_263594362.1">
    <property type="nucleotide sequence ID" value="NZ_CP107020.1"/>
</dbReference>
<feature type="domain" description="Glycoside hydrolase family 3 N-terminal" evidence="8">
    <location>
        <begin position="71"/>
        <end position="389"/>
    </location>
</feature>
<evidence type="ECO:0000256" key="2">
    <source>
        <dbReference type="ARBA" id="ARBA00005336"/>
    </source>
</evidence>
<evidence type="ECO:0000256" key="4">
    <source>
        <dbReference type="ARBA" id="ARBA00022801"/>
    </source>
</evidence>
<keyword evidence="5" id="KW-0326">Glycosidase</keyword>
<feature type="chain" id="PRO_5045897306" description="beta-N-acetylhexosaminidase" evidence="7">
    <location>
        <begin position="20"/>
        <end position="398"/>
    </location>
</feature>
<evidence type="ECO:0000256" key="7">
    <source>
        <dbReference type="SAM" id="SignalP"/>
    </source>
</evidence>
<accession>A0ABY6G1R8</accession>
<organism evidence="9 10">
    <name type="scientific">Brachybacterium huguangmaarense</name>
    <dbReference type="NCBI Taxonomy" id="1652028"/>
    <lineage>
        <taxon>Bacteria</taxon>
        <taxon>Bacillati</taxon>
        <taxon>Actinomycetota</taxon>
        <taxon>Actinomycetes</taxon>
        <taxon>Micrococcales</taxon>
        <taxon>Dermabacteraceae</taxon>
        <taxon>Brachybacterium</taxon>
    </lineage>
</organism>
<keyword evidence="4 9" id="KW-0378">Hydrolase</keyword>
<dbReference type="Proteomes" id="UP001164305">
    <property type="component" value="Chromosome"/>
</dbReference>
<evidence type="ECO:0000313" key="10">
    <source>
        <dbReference type="Proteomes" id="UP001164305"/>
    </source>
</evidence>
<evidence type="ECO:0000256" key="1">
    <source>
        <dbReference type="ARBA" id="ARBA00001231"/>
    </source>
</evidence>
<proteinExistence type="inferred from homology"/>
<dbReference type="PANTHER" id="PTHR30480">
    <property type="entry name" value="BETA-HEXOSAMINIDASE-RELATED"/>
    <property type="match status" value="1"/>
</dbReference>
<sequence length="398" mass="39748">MRRRTLLSALAAVPTAAAAASCSAGSSGTASSSASAAGSASDGGGATASASPTPDRLAELVSSFDARQLAGQLLWVGVRAGDSLPDAAFSEARAGGMFLLGTWESADAVRHVLDGARTAASEAEAGVGPLLAVDQEGGKIRMLRGDAARRTASAEDLGTQGVDAVRTAYGSIGEDLRTLGIGVDLAPVADVVDPEVGEDNAPIGALGRGFGTDPAEVAACVEAAVAALTGAGVQATLKHFPGLGRVTGNTDVSTSGITDRETDADSTSLEGFRSGIAAGAGIVMLSSARYPRLDAEAPAMFSRAIVTDLLRSDLGFSGLAVTDDIGAAAAVQDVPVGERATRFLEAGGDVVLTADPGLAKTLADAIVAWAQADEAHAERVRESVTRVLAVKDALGLLP</sequence>
<dbReference type="InterPro" id="IPR001764">
    <property type="entry name" value="Glyco_hydro_3_N"/>
</dbReference>
<dbReference type="EC" id="3.2.1.52" evidence="3"/>
<gene>
    <name evidence="9" type="ORF">BRM3_01575</name>
</gene>
<comment type="similarity">
    <text evidence="2">Belongs to the glycosyl hydrolase 3 family.</text>
</comment>
<reference evidence="9" key="1">
    <citation type="submission" date="2022-10" db="EMBL/GenBank/DDBJ databases">
        <title>Whole-Genome Sequencing of Brachybacterium huguangmaarense BRM-3, Isolated from Betula schmidtii.</title>
        <authorList>
            <person name="Haam D."/>
        </authorList>
    </citation>
    <scope>NUCLEOTIDE SEQUENCE</scope>
    <source>
        <strain evidence="9">BRM-3</strain>
    </source>
</reference>
<name>A0ABY6G1R8_9MICO</name>
<evidence type="ECO:0000313" key="9">
    <source>
        <dbReference type="EMBL" id="UYG17153.1"/>
    </source>
</evidence>
<protein>
    <recommendedName>
        <fullName evidence="3">beta-N-acetylhexosaminidase</fullName>
        <ecNumber evidence="3">3.2.1.52</ecNumber>
    </recommendedName>
</protein>
<dbReference type="GO" id="GO:0016787">
    <property type="term" value="F:hydrolase activity"/>
    <property type="evidence" value="ECO:0007669"/>
    <property type="project" value="UniProtKB-KW"/>
</dbReference>
<evidence type="ECO:0000256" key="6">
    <source>
        <dbReference type="SAM" id="MobiDB-lite"/>
    </source>
</evidence>
<keyword evidence="7" id="KW-0732">Signal</keyword>
<dbReference type="PANTHER" id="PTHR30480:SF13">
    <property type="entry name" value="BETA-HEXOSAMINIDASE"/>
    <property type="match status" value="1"/>
</dbReference>
<dbReference type="SUPFAM" id="SSF51445">
    <property type="entry name" value="(Trans)glycosidases"/>
    <property type="match status" value="1"/>
</dbReference>
<comment type="catalytic activity">
    <reaction evidence="1">
        <text>Hydrolysis of terminal non-reducing N-acetyl-D-hexosamine residues in N-acetyl-beta-D-hexosaminides.</text>
        <dbReference type="EC" id="3.2.1.52"/>
    </reaction>
</comment>
<dbReference type="InterPro" id="IPR017853">
    <property type="entry name" value="GH"/>
</dbReference>
<dbReference type="InterPro" id="IPR036962">
    <property type="entry name" value="Glyco_hydro_3_N_sf"/>
</dbReference>
<feature type="compositionally biased region" description="Low complexity" evidence="6">
    <location>
        <begin position="31"/>
        <end position="40"/>
    </location>
</feature>
<dbReference type="EMBL" id="CP107020">
    <property type="protein sequence ID" value="UYG17153.1"/>
    <property type="molecule type" value="Genomic_DNA"/>
</dbReference>
<evidence type="ECO:0000259" key="8">
    <source>
        <dbReference type="Pfam" id="PF00933"/>
    </source>
</evidence>
<feature type="signal peptide" evidence="7">
    <location>
        <begin position="1"/>
        <end position="19"/>
    </location>
</feature>
<evidence type="ECO:0000256" key="5">
    <source>
        <dbReference type="ARBA" id="ARBA00023295"/>
    </source>
</evidence>